<protein>
    <recommendedName>
        <fullName evidence="3">DUF4304 domain-containing protein</fullName>
    </recommendedName>
</protein>
<organism evidence="1 2">
    <name type="scientific">Flavobacterium okayamense</name>
    <dbReference type="NCBI Taxonomy" id="2830782"/>
    <lineage>
        <taxon>Bacteria</taxon>
        <taxon>Pseudomonadati</taxon>
        <taxon>Bacteroidota</taxon>
        <taxon>Flavobacteriia</taxon>
        <taxon>Flavobacteriales</taxon>
        <taxon>Flavobacteriaceae</taxon>
        <taxon>Flavobacterium</taxon>
    </lineage>
</organism>
<dbReference type="Proteomes" id="UP000825258">
    <property type="component" value="Chromosome"/>
</dbReference>
<evidence type="ECO:0000313" key="2">
    <source>
        <dbReference type="Proteomes" id="UP000825258"/>
    </source>
</evidence>
<gene>
    <name evidence="1" type="ORF">KK2020170_11360</name>
</gene>
<evidence type="ECO:0008006" key="3">
    <source>
        <dbReference type="Google" id="ProtNLM"/>
    </source>
</evidence>
<dbReference type="EMBL" id="AP024749">
    <property type="protein sequence ID" value="BCY28268.1"/>
    <property type="molecule type" value="Genomic_DNA"/>
</dbReference>
<dbReference type="RefSeq" id="WP_221259870.1">
    <property type="nucleotide sequence ID" value="NZ_AP024749.1"/>
</dbReference>
<accession>A0ABN6I1C1</accession>
<reference evidence="1 2" key="1">
    <citation type="submission" date="2021-06" db="EMBL/GenBank/DDBJ databases">
        <title>Whole genome sequences of Flavobacterium sp. KK2020170 and assembly.</title>
        <authorList>
            <person name="Kitahara K."/>
            <person name="Miyoshi S."/>
            <person name="Uesaka K."/>
        </authorList>
    </citation>
    <scope>NUCLEOTIDE SEQUENCE [LARGE SCALE GENOMIC DNA]</scope>
    <source>
        <strain evidence="1 2">KK2020170</strain>
    </source>
</reference>
<evidence type="ECO:0000313" key="1">
    <source>
        <dbReference type="EMBL" id="BCY28268.1"/>
    </source>
</evidence>
<keyword evidence="2" id="KW-1185">Reference proteome</keyword>
<sequence length="252" mass="30609">MKIINKIKEFFYRRKTLNEIYDDINTLDEVLLEKRLEIFKELITPKFAEIGLNNWDGKYIWYSDFNSDGIRNVIKYEVFRYFGGSFSYGNCYDFIPTFNNKNELRYHKSKSSISILDYKKIDGWQEEYEKNYTNQPYKISTVNEMKLRNSIQSVLNYNLPIIKNWFIANNTIDKNLQNILIKIENPEFEYDHIQRSISNDFIVSFIYALKKKDYQNTLKHMKNHFKKKLFQEDVEKQKIILKEKFDFFSKLQ</sequence>
<name>A0ABN6I1C1_9FLAO</name>
<proteinExistence type="predicted"/>